<evidence type="ECO:0000313" key="2">
    <source>
        <dbReference type="EMBL" id="AKF13387.1"/>
    </source>
</evidence>
<gene>
    <name evidence="2" type="ORF">PHIN3_122</name>
</gene>
<reference evidence="2 3" key="1">
    <citation type="submission" date="2015-04" db="EMBL/GenBank/DDBJ databases">
        <authorList>
            <person name="Hodson T.S."/>
            <person name="Hyde J.R."/>
            <person name="Schouten J.T."/>
            <person name="Crockett J.T."/>
            <person name="Smith T.A."/>
            <person name="Merrill B.D."/>
            <person name="Crook M.B."/>
            <person name="Griffitts J.S."/>
            <person name="Burnett S.H."/>
            <person name="Grose J.H."/>
            <person name="Breakwell D.P."/>
        </authorList>
    </citation>
    <scope>NUCLEOTIDE SEQUENCE [LARGE SCALE GENOMIC DNA]</scope>
</reference>
<evidence type="ECO:0000256" key="1">
    <source>
        <dbReference type="SAM" id="MobiDB-lite"/>
    </source>
</evidence>
<dbReference type="Proteomes" id="UP000202958">
    <property type="component" value="Segment"/>
</dbReference>
<organism evidence="2 3">
    <name type="scientific">Sinorhizobium phage phiN3</name>
    <dbReference type="NCBI Taxonomy" id="1647405"/>
    <lineage>
        <taxon>Viruses</taxon>
        <taxon>Duplodnaviria</taxon>
        <taxon>Heunggongvirae</taxon>
        <taxon>Uroviricota</taxon>
        <taxon>Caudoviricetes</taxon>
        <taxon>Emdodecavirus</taxon>
        <taxon>Emdodecavirus N3</taxon>
    </lineage>
</organism>
<dbReference type="GeneID" id="26638851"/>
<dbReference type="RefSeq" id="YP_009212362.1">
    <property type="nucleotide sequence ID" value="NC_028945.1"/>
</dbReference>
<sequence>MAGIQLNGLPKIEANTGATVQEIEIANQRLDTIRKAITTMSTRINNKLDGLTKTLTDFFDVENRTIEPVFDKSLLFGINIKLGSIAMILSDFFDDVRNKWVQDALLNDNNSRPPSNPGPRPSPPERGNSSRSLDIDWTGMFGKLLTGLGIAFLATKINFGEAIEQSGIIAYVTKGLTKAIAVGSGLTKAIASIAANPAIAAVGKVFGAILHGINTFATRVIPLYGYAMRLGAVGARMIPFFAIVTSIVDFVKGFMSADTVWEGVKRGIAEVATGWIGWPLEILKDIVSWAAGKLGFENFSEYLDSFDLVGKVRDLAMKILNVIDISQYLPEGFLDGVKTTISDSVNWLFDQGIALVKSVFTIGPIDTIVEYSKTIYETVTGFLSGMVANIDDYIRGLFGVDEETWEKAKADAGKFIIDSLWSTINDIKTFFVDLFNSIADLIPTKEQVVNQIKGYLPDFITGEGEYSAENRLKDIEAQIKEQTDFINRSKAGEDVFNGPEDWGRNRALRKIEQAQQIKEEIQREMERRKATAKGGDTTINVVKGGNTTNATSTNINNFSSTPSSVRPD</sequence>
<feature type="compositionally biased region" description="Pro residues" evidence="1">
    <location>
        <begin position="114"/>
        <end position="124"/>
    </location>
</feature>
<evidence type="ECO:0000313" key="3">
    <source>
        <dbReference type="Proteomes" id="UP000202958"/>
    </source>
</evidence>
<name>A0A0F6YQZ9_9CAUD</name>
<dbReference type="EMBL" id="KR052482">
    <property type="protein sequence ID" value="AKF13387.1"/>
    <property type="molecule type" value="Genomic_DNA"/>
</dbReference>
<protein>
    <submittedName>
        <fullName evidence="2">Uncharacterized protein</fullName>
    </submittedName>
</protein>
<dbReference type="KEGG" id="vg:26638851"/>
<feature type="compositionally biased region" description="Low complexity" evidence="1">
    <location>
        <begin position="546"/>
        <end position="568"/>
    </location>
</feature>
<keyword evidence="3" id="KW-1185">Reference proteome</keyword>
<proteinExistence type="predicted"/>
<feature type="region of interest" description="Disordered" evidence="1">
    <location>
        <begin position="528"/>
        <end position="568"/>
    </location>
</feature>
<accession>A0A0F6YQZ9</accession>
<feature type="region of interest" description="Disordered" evidence="1">
    <location>
        <begin position="106"/>
        <end position="129"/>
    </location>
</feature>